<gene>
    <name evidence="11" type="ORF">LSH36_571g01015</name>
</gene>
<dbReference type="EMBL" id="JAODUP010000571">
    <property type="protein sequence ID" value="KAK2147073.1"/>
    <property type="molecule type" value="Genomic_DNA"/>
</dbReference>
<feature type="transmembrane region" description="Helical" evidence="9">
    <location>
        <begin position="442"/>
        <end position="460"/>
    </location>
</feature>
<evidence type="ECO:0000256" key="7">
    <source>
        <dbReference type="ARBA" id="ARBA00023136"/>
    </source>
</evidence>
<keyword evidence="2 9" id="KW-0812">Transmembrane</keyword>
<evidence type="ECO:0000256" key="6">
    <source>
        <dbReference type="ARBA" id="ARBA00022989"/>
    </source>
</evidence>
<dbReference type="GO" id="GO:0008270">
    <property type="term" value="F:zinc ion binding"/>
    <property type="evidence" value="ECO:0007669"/>
    <property type="project" value="UniProtKB-KW"/>
</dbReference>
<comment type="caution">
    <text evidence="11">The sequence shown here is derived from an EMBL/GenBank/DDBJ whole genome shotgun (WGS) entry which is preliminary data.</text>
</comment>
<feature type="transmembrane region" description="Helical" evidence="9">
    <location>
        <begin position="130"/>
        <end position="147"/>
    </location>
</feature>
<dbReference type="Gene3D" id="3.30.40.10">
    <property type="entry name" value="Zinc/RING finger domain, C3HC4 (zinc finger)"/>
    <property type="match status" value="1"/>
</dbReference>
<evidence type="ECO:0000256" key="3">
    <source>
        <dbReference type="ARBA" id="ARBA00022723"/>
    </source>
</evidence>
<dbReference type="PANTHER" id="PTHR22763">
    <property type="entry name" value="RING ZINC FINGER PROTEIN"/>
    <property type="match status" value="1"/>
</dbReference>
<dbReference type="InterPro" id="IPR001841">
    <property type="entry name" value="Znf_RING"/>
</dbReference>
<proteinExistence type="predicted"/>
<keyword evidence="5" id="KW-0862">Zinc</keyword>
<protein>
    <recommendedName>
        <fullName evidence="10">RING-type domain-containing protein</fullName>
    </recommendedName>
</protein>
<dbReference type="PROSITE" id="PS50089">
    <property type="entry name" value="ZF_RING_2"/>
    <property type="match status" value="1"/>
</dbReference>
<dbReference type="CDD" id="cd16476">
    <property type="entry name" value="RING-H2_RNF139-like"/>
    <property type="match status" value="1"/>
</dbReference>
<keyword evidence="12" id="KW-1185">Reference proteome</keyword>
<feature type="transmembrane region" description="Helical" evidence="9">
    <location>
        <begin position="364"/>
        <end position="382"/>
    </location>
</feature>
<dbReference type="GO" id="GO:0016020">
    <property type="term" value="C:membrane"/>
    <property type="evidence" value="ECO:0007669"/>
    <property type="project" value="UniProtKB-SubCell"/>
</dbReference>
<keyword evidence="7 9" id="KW-0472">Membrane</keyword>
<feature type="transmembrane region" description="Helical" evidence="9">
    <location>
        <begin position="41"/>
        <end position="58"/>
    </location>
</feature>
<dbReference type="Proteomes" id="UP001208570">
    <property type="component" value="Unassembled WGS sequence"/>
</dbReference>
<feature type="transmembrane region" description="Helical" evidence="9">
    <location>
        <begin position="65"/>
        <end position="82"/>
    </location>
</feature>
<organism evidence="11 12">
    <name type="scientific">Paralvinella palmiformis</name>
    <dbReference type="NCBI Taxonomy" id="53620"/>
    <lineage>
        <taxon>Eukaryota</taxon>
        <taxon>Metazoa</taxon>
        <taxon>Spiralia</taxon>
        <taxon>Lophotrochozoa</taxon>
        <taxon>Annelida</taxon>
        <taxon>Polychaeta</taxon>
        <taxon>Sedentaria</taxon>
        <taxon>Canalipalpata</taxon>
        <taxon>Terebellida</taxon>
        <taxon>Terebelliformia</taxon>
        <taxon>Alvinellidae</taxon>
        <taxon>Paralvinella</taxon>
    </lineage>
</organism>
<evidence type="ECO:0000256" key="2">
    <source>
        <dbReference type="ARBA" id="ARBA00022692"/>
    </source>
</evidence>
<evidence type="ECO:0000256" key="1">
    <source>
        <dbReference type="ARBA" id="ARBA00004141"/>
    </source>
</evidence>
<keyword evidence="3" id="KW-0479">Metal-binding</keyword>
<keyword evidence="4 8" id="KW-0863">Zinc-finger</keyword>
<feature type="domain" description="RING-type" evidence="10">
    <location>
        <begin position="523"/>
        <end position="561"/>
    </location>
</feature>
<evidence type="ECO:0000313" key="11">
    <source>
        <dbReference type="EMBL" id="KAK2147073.1"/>
    </source>
</evidence>
<dbReference type="PANTHER" id="PTHR22763:SF191">
    <property type="entry name" value="RING FINGER PROTEIN 145 HOMOLOG"/>
    <property type="match status" value="1"/>
</dbReference>
<dbReference type="GO" id="GO:0061630">
    <property type="term" value="F:ubiquitin protein ligase activity"/>
    <property type="evidence" value="ECO:0007669"/>
    <property type="project" value="TreeGrafter"/>
</dbReference>
<dbReference type="InterPro" id="IPR025754">
    <property type="entry name" value="TRC8_N_dom"/>
</dbReference>
<evidence type="ECO:0000259" key="10">
    <source>
        <dbReference type="PROSITE" id="PS50089"/>
    </source>
</evidence>
<dbReference type="GO" id="GO:0043161">
    <property type="term" value="P:proteasome-mediated ubiquitin-dependent protein catabolic process"/>
    <property type="evidence" value="ECO:0007669"/>
    <property type="project" value="TreeGrafter"/>
</dbReference>
<dbReference type="GO" id="GO:0012505">
    <property type="term" value="C:endomembrane system"/>
    <property type="evidence" value="ECO:0007669"/>
    <property type="project" value="TreeGrafter"/>
</dbReference>
<comment type="subcellular location">
    <subcellularLocation>
        <location evidence="1">Membrane</location>
        <topology evidence="1">Multi-pass membrane protein</topology>
    </subcellularLocation>
</comment>
<evidence type="ECO:0000256" key="9">
    <source>
        <dbReference type="SAM" id="Phobius"/>
    </source>
</evidence>
<feature type="transmembrane region" description="Helical" evidence="9">
    <location>
        <begin position="272"/>
        <end position="291"/>
    </location>
</feature>
<feature type="transmembrane region" description="Helical" evidence="9">
    <location>
        <begin position="394"/>
        <end position="422"/>
    </location>
</feature>
<feature type="transmembrane region" description="Helical" evidence="9">
    <location>
        <begin position="326"/>
        <end position="344"/>
    </location>
</feature>
<evidence type="ECO:0000256" key="8">
    <source>
        <dbReference type="PROSITE-ProRule" id="PRU00175"/>
    </source>
</evidence>
<keyword evidence="6 9" id="KW-1133">Transmembrane helix</keyword>
<feature type="transmembrane region" description="Helical" evidence="9">
    <location>
        <begin position="102"/>
        <end position="123"/>
    </location>
</feature>
<dbReference type="GO" id="GO:0036503">
    <property type="term" value="P:ERAD pathway"/>
    <property type="evidence" value="ECO:0007669"/>
    <property type="project" value="TreeGrafter"/>
</dbReference>
<dbReference type="AlphaFoldDB" id="A0AAD9J6L6"/>
<feature type="transmembrane region" description="Helical" evidence="9">
    <location>
        <begin position="245"/>
        <end position="265"/>
    </location>
</feature>
<evidence type="ECO:0000313" key="12">
    <source>
        <dbReference type="Proteomes" id="UP001208570"/>
    </source>
</evidence>
<sequence>MRKIVNVLLRSPGLLLVEMCYRNEPIDFYPIYAIGVKDERIVLTVYFLVSLFSLLVIFLPVKRLVVFYVYLVGGSLLAAFHYKSTQYLLSLNSDDHSIEEVAINLLLCYGTQLVISITLGYVLDLSRISRLLLILICLVPVSCRAAGMPSTLLDQLHRYCTPTMMLSFVYLPHRLMQLAQFVIMYLLRELPFAVQMYGWIPVLYATCSKVMLPMQFFIFWCLLFLVQLYNSVVVDSEESSLAEGWLSLLLSVIGKCCVSPMSLVGLSITVSYTSYTILTLTKVFLIGWEAFTDDNVIHHGWMEGFTLFLLALQAEVIELETPQREFLMSIIAFIVISSLIHSMFEVADPFLLLLGASRSKNICKHIRAMAVCTFLWMMPLYMTVRIFQYFDIDFWLMVVVSNCILTSVQVLGCMAVYGLFIFDAIQQKPWESLDDVVYYVKAGTRIVEFIVALFIMCYGFSNSLFGEWSFVNSAILVLHCYFNVWQRLQVGWKTYLLRREAARKISLLPTASPEQLRANNDVCSICIHEMNAACITPCNHLFHSACLRKWLYIQDFCPLCHQKLVLERNPKQVLEEGSTIE</sequence>
<dbReference type="SMART" id="SM00184">
    <property type="entry name" value="RING"/>
    <property type="match status" value="1"/>
</dbReference>
<dbReference type="Pfam" id="PF13705">
    <property type="entry name" value="TRC8_N"/>
    <property type="match status" value="1"/>
</dbReference>
<dbReference type="InterPro" id="IPR013083">
    <property type="entry name" value="Znf_RING/FYVE/PHD"/>
</dbReference>
<accession>A0AAD9J6L6</accession>
<reference evidence="11" key="1">
    <citation type="journal article" date="2023" name="Mol. Biol. Evol.">
        <title>Third-Generation Sequencing Reveals the Adaptive Role of the Epigenome in Three Deep-Sea Polychaetes.</title>
        <authorList>
            <person name="Perez M."/>
            <person name="Aroh O."/>
            <person name="Sun Y."/>
            <person name="Lan Y."/>
            <person name="Juniper S.K."/>
            <person name="Young C.R."/>
            <person name="Angers B."/>
            <person name="Qian P.Y."/>
        </authorList>
    </citation>
    <scope>NUCLEOTIDE SEQUENCE</scope>
    <source>
        <strain evidence="11">P08H-3</strain>
    </source>
</reference>
<evidence type="ECO:0000256" key="5">
    <source>
        <dbReference type="ARBA" id="ARBA00022833"/>
    </source>
</evidence>
<evidence type="ECO:0000256" key="4">
    <source>
        <dbReference type="ARBA" id="ARBA00022771"/>
    </source>
</evidence>
<name>A0AAD9J6L6_9ANNE</name>
<dbReference type="SUPFAM" id="SSF57850">
    <property type="entry name" value="RING/U-box"/>
    <property type="match status" value="1"/>
</dbReference>
<dbReference type="InterPro" id="IPR050731">
    <property type="entry name" value="HRD1_E3_ubiq-ligases"/>
</dbReference>
<dbReference type="Pfam" id="PF13639">
    <property type="entry name" value="zf-RING_2"/>
    <property type="match status" value="1"/>
</dbReference>